<protein>
    <submittedName>
        <fullName evidence="2">Dual-specificity kinase</fullName>
    </submittedName>
</protein>
<evidence type="ECO:0000313" key="2">
    <source>
        <dbReference type="WBParaSite" id="RSKR_0000592100.1"/>
    </source>
</evidence>
<organism evidence="1 2">
    <name type="scientific">Rhabditophanes sp. KR3021</name>
    <dbReference type="NCBI Taxonomy" id="114890"/>
    <lineage>
        <taxon>Eukaryota</taxon>
        <taxon>Metazoa</taxon>
        <taxon>Ecdysozoa</taxon>
        <taxon>Nematoda</taxon>
        <taxon>Chromadorea</taxon>
        <taxon>Rhabditida</taxon>
        <taxon>Tylenchina</taxon>
        <taxon>Panagrolaimomorpha</taxon>
        <taxon>Strongyloidoidea</taxon>
        <taxon>Alloionematidae</taxon>
        <taxon>Rhabditophanes</taxon>
    </lineage>
</organism>
<dbReference type="Proteomes" id="UP000095286">
    <property type="component" value="Unplaced"/>
</dbReference>
<accession>A0AC35TZK8</accession>
<reference evidence="2" key="1">
    <citation type="submission" date="2016-11" db="UniProtKB">
        <authorList>
            <consortium name="WormBaseParasite"/>
        </authorList>
    </citation>
    <scope>IDENTIFICATION</scope>
    <source>
        <strain evidence="2">KR3021</strain>
    </source>
</reference>
<evidence type="ECO:0000313" key="1">
    <source>
        <dbReference type="Proteomes" id="UP000095286"/>
    </source>
</evidence>
<name>A0AC35TZK8_9BILA</name>
<proteinExistence type="predicted"/>
<dbReference type="WBParaSite" id="RSKR_0000592100.1">
    <property type="protein sequence ID" value="RSKR_0000592100.1"/>
    <property type="gene ID" value="RSKR_0000592100"/>
</dbReference>
<sequence length="508" mass="56815">MSSASAVPAHAKYGLSNSMNGLSGVGHPTSMKISGLSAINAADMIHKLAKSPSQDSLRSVKTRTSNSSSLGSGGNSCQNQIMMSAGHGTENTCSSGVASSGSSSSGIGDPRKGYRADDALQSFREKLSLYEKTEIYNYTRIYYVGSQAKKRGGFTTNALNNFSFDDDHGGYLIVPHDHIAYRYEVLKVIGKGSFGQVIKAYDHKYNQYVALKIVRNERRFHRQADEEIRILDFIRDKDVDQTFNIIHMLDNFIFRSHKCITFELLYVNLYELIKQNKFQGFSVSLVRKFAQSMLQGLVLLYKNGLIHCDLKPENIMLKAAKRSGIKIIDFGSSCFEDQRVYTYIQSRFYRAPEVILGCKYGKPIDMWSFGCILAELLTGHPLLPGEDESDQFGLIIELLGMPPDAALVGAKRAKTFINSRGLPRYCRIVQNIDGTINMQPGASKRGKPRGLPGSRTLETALKHPGDEVFIDFMKKCLDWNPETRINPDQAQRHPFFKRRLPTTPNNNN</sequence>